<dbReference type="RefSeq" id="WP_267776028.1">
    <property type="nucleotide sequence ID" value="NZ_JAPNKE010000002.1"/>
</dbReference>
<dbReference type="PROSITE" id="PS00108">
    <property type="entry name" value="PROTEIN_KINASE_ST"/>
    <property type="match status" value="1"/>
</dbReference>
<dbReference type="AlphaFoldDB" id="A0A9X3J3Y5"/>
<dbReference type="Gene3D" id="1.25.40.10">
    <property type="entry name" value="Tetratricopeptide repeat domain"/>
    <property type="match status" value="1"/>
</dbReference>
<evidence type="ECO:0000259" key="8">
    <source>
        <dbReference type="PROSITE" id="PS50011"/>
    </source>
</evidence>
<accession>A0A9X3J3Y5</accession>
<dbReference type="InterPro" id="IPR008271">
    <property type="entry name" value="Ser/Thr_kinase_AS"/>
</dbReference>
<dbReference type="Gene3D" id="1.10.510.10">
    <property type="entry name" value="Transferase(Phosphotransferase) domain 1"/>
    <property type="match status" value="1"/>
</dbReference>
<keyword evidence="7" id="KW-0472">Membrane</keyword>
<comment type="caution">
    <text evidence="9">The sequence shown here is derived from an EMBL/GenBank/DDBJ whole genome shotgun (WGS) entry which is preliminary data.</text>
</comment>
<dbReference type="InterPro" id="IPR011990">
    <property type="entry name" value="TPR-like_helical_dom_sf"/>
</dbReference>
<evidence type="ECO:0000256" key="4">
    <source>
        <dbReference type="ARBA" id="ARBA00022840"/>
    </source>
</evidence>
<keyword evidence="4 5" id="KW-0067">ATP-binding</keyword>
<keyword evidence="3 9" id="KW-0418">Kinase</keyword>
<evidence type="ECO:0000313" key="10">
    <source>
        <dbReference type="Proteomes" id="UP001150924"/>
    </source>
</evidence>
<dbReference type="InterPro" id="IPR011009">
    <property type="entry name" value="Kinase-like_dom_sf"/>
</dbReference>
<feature type="compositionally biased region" description="Low complexity" evidence="6">
    <location>
        <begin position="770"/>
        <end position="790"/>
    </location>
</feature>
<feature type="domain" description="Protein kinase" evidence="8">
    <location>
        <begin position="57"/>
        <end position="332"/>
    </location>
</feature>
<keyword evidence="7" id="KW-0812">Transmembrane</keyword>
<dbReference type="CDD" id="cd14014">
    <property type="entry name" value="STKc_PknB_like"/>
    <property type="match status" value="1"/>
</dbReference>
<dbReference type="Gene3D" id="3.30.200.20">
    <property type="entry name" value="Phosphorylase Kinase, domain 1"/>
    <property type="match status" value="1"/>
</dbReference>
<evidence type="ECO:0000256" key="3">
    <source>
        <dbReference type="ARBA" id="ARBA00022777"/>
    </source>
</evidence>
<dbReference type="SUPFAM" id="SSF48452">
    <property type="entry name" value="TPR-like"/>
    <property type="match status" value="1"/>
</dbReference>
<evidence type="ECO:0000256" key="6">
    <source>
        <dbReference type="SAM" id="MobiDB-lite"/>
    </source>
</evidence>
<feature type="transmembrane region" description="Helical" evidence="7">
    <location>
        <begin position="341"/>
        <end position="359"/>
    </location>
</feature>
<dbReference type="EMBL" id="JAPNKE010000002">
    <property type="protein sequence ID" value="MCY1012568.1"/>
    <property type="molecule type" value="Genomic_DNA"/>
</dbReference>
<dbReference type="InterPro" id="IPR017441">
    <property type="entry name" value="Protein_kinase_ATP_BS"/>
</dbReference>
<dbReference type="Pfam" id="PF00069">
    <property type="entry name" value="Pkinase"/>
    <property type="match status" value="1"/>
</dbReference>
<dbReference type="PANTHER" id="PTHR43289">
    <property type="entry name" value="MITOGEN-ACTIVATED PROTEIN KINASE KINASE KINASE 20-RELATED"/>
    <property type="match status" value="1"/>
</dbReference>
<evidence type="ECO:0000256" key="2">
    <source>
        <dbReference type="ARBA" id="ARBA00022741"/>
    </source>
</evidence>
<dbReference type="PROSITE" id="PS00107">
    <property type="entry name" value="PROTEIN_KINASE_ATP"/>
    <property type="match status" value="1"/>
</dbReference>
<gene>
    <name evidence="9" type="ORF">OV079_44965</name>
</gene>
<keyword evidence="1" id="KW-0808">Transferase</keyword>
<protein>
    <submittedName>
        <fullName evidence="9">Serine/threonine-protein kinase</fullName>
    </submittedName>
</protein>
<organism evidence="9 10">
    <name type="scientific">Nannocystis pusilla</name>
    <dbReference type="NCBI Taxonomy" id="889268"/>
    <lineage>
        <taxon>Bacteria</taxon>
        <taxon>Pseudomonadati</taxon>
        <taxon>Myxococcota</taxon>
        <taxon>Polyangia</taxon>
        <taxon>Nannocystales</taxon>
        <taxon>Nannocystaceae</taxon>
        <taxon>Nannocystis</taxon>
    </lineage>
</organism>
<keyword evidence="10" id="KW-1185">Reference proteome</keyword>
<dbReference type="PANTHER" id="PTHR43289:SF6">
    <property type="entry name" value="SERINE_THREONINE-PROTEIN KINASE NEKL-3"/>
    <property type="match status" value="1"/>
</dbReference>
<keyword evidence="7" id="KW-1133">Transmembrane helix</keyword>
<proteinExistence type="predicted"/>
<keyword evidence="2 5" id="KW-0547">Nucleotide-binding</keyword>
<evidence type="ECO:0000256" key="1">
    <source>
        <dbReference type="ARBA" id="ARBA00022679"/>
    </source>
</evidence>
<evidence type="ECO:0000256" key="5">
    <source>
        <dbReference type="PROSITE-ProRule" id="PRU10141"/>
    </source>
</evidence>
<dbReference type="PROSITE" id="PS50011">
    <property type="entry name" value="PROTEIN_KINASE_DOM"/>
    <property type="match status" value="1"/>
</dbReference>
<name>A0A9X3J3Y5_9BACT</name>
<dbReference type="Proteomes" id="UP001150924">
    <property type="component" value="Unassembled WGS sequence"/>
</dbReference>
<dbReference type="InterPro" id="IPR000719">
    <property type="entry name" value="Prot_kinase_dom"/>
</dbReference>
<dbReference type="GO" id="GO:0004674">
    <property type="term" value="F:protein serine/threonine kinase activity"/>
    <property type="evidence" value="ECO:0007669"/>
    <property type="project" value="TreeGrafter"/>
</dbReference>
<feature type="region of interest" description="Disordered" evidence="6">
    <location>
        <begin position="766"/>
        <end position="846"/>
    </location>
</feature>
<sequence length="846" mass="89184">MPLRTATTAAIEAASPRAASFELAELSRVTLAPDDALADELGRLGSPAAAPVRLGRFTVLGRLGEGGMGVVYAAYDELLDRKVALKLLHHDGGRNDDRLLREAQAMARLSHPNIVSVFEVVGLGAQHFIAMEFVRGQSLDAWLAAKARGWQEVLPVLLASGRGLAAAHRAGIVHRDYKPHNTLVGVDGSVKVADFGLARAFDTGETEPAPVPASSGRRMLQLALTRAGAVLGTPAYMAPEQHAGLACDERSDQFSFCVTAYEALYGAPPFPRTSVAALRAAIERGEVQAAPPGATVPAWLRRAVVRGLAADPARRYPSMDALLAALADDPARAHRRRLRTGLFGAALGAFGLLCGWFFAASEAQACPDGAAALRGVWDDPRREQLGAAMLALRQPYAPATWAHLEARLAAYAADWATMHDDACQAHRAGRQSDTQYDLRMRCLELRRTDLAALTDVLAHVDDATLQGAALAADALPPIAACGDLDALLADPLRPPRDPAVASAVARFQAGLARVRALESAGLYDRAVAAADALAPELAATGHRPFAAELALYRGRALLGRDPAAADEAFTAAFRDGLSSGHDRVAAEALARRIYVRGYRFGQPADAARDQEVALALLGRVDDPDALRGELLNNAGAVALGQSDWGRAEALFVAAIAAKTAAVGPDAGELVYTHANLGTLRNDLYRTGAAIEALRAALTIGERAFGAAHPTTLLVRANLGMASLKHRRLADAEALLLGVRADAEARPDPDHAALAFVEPHWRGWPPCAGGRARPSTTSPSPRPCSRAATTRSPPPTSPCCRPTPPPSPGTVPPPDSTSRAPRPCSRRRSRPATRGASSWRATAPSLS</sequence>
<feature type="binding site" evidence="5">
    <location>
        <position position="86"/>
    </location>
    <ligand>
        <name>ATP</name>
        <dbReference type="ChEBI" id="CHEBI:30616"/>
    </ligand>
</feature>
<dbReference type="GO" id="GO:0005524">
    <property type="term" value="F:ATP binding"/>
    <property type="evidence" value="ECO:0007669"/>
    <property type="project" value="UniProtKB-UniRule"/>
</dbReference>
<reference evidence="9" key="1">
    <citation type="submission" date="2022-11" db="EMBL/GenBank/DDBJ databases">
        <title>Minimal conservation of predation-associated metabolite biosynthetic gene clusters underscores biosynthetic potential of Myxococcota including descriptions for ten novel species: Archangium lansinium sp. nov., Myxococcus landrumus sp. nov., Nannocystis bai.</title>
        <authorList>
            <person name="Ahearne A."/>
            <person name="Stevens C."/>
            <person name="Phillips K."/>
        </authorList>
    </citation>
    <scope>NUCLEOTIDE SEQUENCE</scope>
    <source>
        <strain evidence="9">Na p29</strain>
    </source>
</reference>
<dbReference type="SUPFAM" id="SSF56112">
    <property type="entry name" value="Protein kinase-like (PK-like)"/>
    <property type="match status" value="1"/>
</dbReference>
<evidence type="ECO:0000256" key="7">
    <source>
        <dbReference type="SAM" id="Phobius"/>
    </source>
</evidence>
<feature type="compositionally biased region" description="Pro residues" evidence="6">
    <location>
        <begin position="791"/>
        <end position="814"/>
    </location>
</feature>
<evidence type="ECO:0000313" key="9">
    <source>
        <dbReference type="EMBL" id="MCY1012568.1"/>
    </source>
</evidence>